<dbReference type="STRING" id="1400863.BN873_100009"/>
<feature type="transmembrane region" description="Helical" evidence="8">
    <location>
        <begin position="463"/>
        <end position="486"/>
    </location>
</feature>
<keyword evidence="4" id="KW-0997">Cell inner membrane</keyword>
<feature type="transmembrane region" description="Helical" evidence="8">
    <location>
        <begin position="12"/>
        <end position="32"/>
    </location>
</feature>
<dbReference type="PANTHER" id="PTHR32063:SF21">
    <property type="entry name" value="MULTIDRUG RESISTANCE PROTEIN MDTB"/>
    <property type="match status" value="1"/>
</dbReference>
<dbReference type="EMBL" id="CBTJ020000002">
    <property type="protein sequence ID" value="CDI00997.1"/>
    <property type="molecule type" value="Genomic_DNA"/>
</dbReference>
<dbReference type="Gene3D" id="1.20.1640.10">
    <property type="entry name" value="Multidrug efflux transporter AcrB transmembrane domain"/>
    <property type="match status" value="2"/>
</dbReference>
<evidence type="ECO:0000256" key="5">
    <source>
        <dbReference type="ARBA" id="ARBA00022692"/>
    </source>
</evidence>
<feature type="transmembrane region" description="Helical" evidence="8">
    <location>
        <begin position="334"/>
        <end position="353"/>
    </location>
</feature>
<dbReference type="FunFam" id="3.30.70.1430:FF:000001">
    <property type="entry name" value="Efflux pump membrane transporter"/>
    <property type="match status" value="1"/>
</dbReference>
<dbReference type="Gene3D" id="3.30.2090.10">
    <property type="entry name" value="Multidrug efflux transporter AcrB TolC docking domain, DN and DC subdomains"/>
    <property type="match status" value="2"/>
</dbReference>
<feature type="transmembrane region" description="Helical" evidence="8">
    <location>
        <begin position="360"/>
        <end position="381"/>
    </location>
</feature>
<feature type="transmembrane region" description="Helical" evidence="8">
    <location>
        <begin position="856"/>
        <end position="876"/>
    </location>
</feature>
<sequence length="1042" mass="111607">MQLPELCIHRPVMTTLLMAAFLIFGVIAYRALPVSELPSVDFPTISVSASLPGASPETMAAAVATPLEGQFSTIAGLDSMSSTSAQGSTSITLQFALDRNIDAAAQDVQTAIATALRQLPADMPSPPSFRKSNPADSPIFFIAMSSPTLPLSVVNEYAETMLAQRLSTITGVAQVRIFGSQKFAVRVQADPDGLAARGIGLDELRQAIRDSNVNQPVGTFDGPRQSVAIQTNGQLETAAAYSPLIVAYRNGAPVRLNEVATVLDGVENDKVASWYVDRRAIVLAIQRQPGANTVATVDAIKAVLPAFQTTLPASIELKILYDRSESIRESIHDVQFTLILAGVLVILVILLFLRNLSATLIPSLALPISVIGTFAAMHILGYSLDNLSLLALTLAVGFVVDDAIVMLENIVRHIERGEAPFQAAILGAKEIGFTIISMTLSLIAVFIPVMFMGGIVGRLLHEFAVTICAAILVSGFVSLTLTPMLCSRYLKHSDPRQHNAIYQAFERFFAGLLASYERTLRGALAWPRTVLMVFVLTLAATVWLYGLVPKDFLPSGDTGQITVSTEGAQDASFASMVERQQAVAAILAQDPNVEAFMSSVGAGGPRPTANTGSMFIRLKPRRERTLSAEQVIQALRPKLAVIPGINVYLRNPSPIRIGGQSTASQYQYTLQDTDLEELYTWTETLVGRFRQLPGFVDVTSNLNNQSPAVAVAVDRDKLAALGLNFGQVEDALQNAFSARQVSTIYGATNQYKVILELAPEFQADPASLARLYVRSSNGALVALDTVVSVARKTQALTVNHQGQLPSVTISFNLLPGVSLGAAVDRIKALETELNLPVSLNTSLQGTAQAFQDSLQGLGILLLVAVLVVYIVLGILYESFIHPLTILSGLPSAGLGALLTLLLFKIDLSLYAFVGIIMLVGIVKKNAIMMIDFALDRQRNDGIAPDQAIFQACLIRFRPIMMTTMAALVGTLPIALGLGAGAEVRQPLGLAVVGGLVVSQLLTLYLTPVIYLYMDRLAGRAARVDNNSQQPIAAPTLKYSSGK</sequence>
<dbReference type="InterPro" id="IPR027463">
    <property type="entry name" value="AcrB_DN_DC_subdom"/>
</dbReference>
<evidence type="ECO:0000256" key="4">
    <source>
        <dbReference type="ARBA" id="ARBA00022519"/>
    </source>
</evidence>
<evidence type="ECO:0000256" key="7">
    <source>
        <dbReference type="ARBA" id="ARBA00023136"/>
    </source>
</evidence>
<dbReference type="RefSeq" id="WP_048670127.1">
    <property type="nucleotide sequence ID" value="NZ_CBTJ020000002.1"/>
</dbReference>
<accession>W6M0S6</accession>
<keyword evidence="10" id="KW-1185">Reference proteome</keyword>
<dbReference type="InterPro" id="IPR001036">
    <property type="entry name" value="Acrflvin-R"/>
</dbReference>
<dbReference type="OrthoDB" id="9757904at2"/>
<dbReference type="GO" id="GO:0005886">
    <property type="term" value="C:plasma membrane"/>
    <property type="evidence" value="ECO:0007669"/>
    <property type="project" value="UniProtKB-SubCell"/>
</dbReference>
<reference evidence="9" key="1">
    <citation type="submission" date="2013-07" db="EMBL/GenBank/DDBJ databases">
        <authorList>
            <person name="McIlroy S."/>
        </authorList>
    </citation>
    <scope>NUCLEOTIDE SEQUENCE [LARGE SCALE GENOMIC DNA]</scope>
    <source>
        <strain evidence="9">Run_A_D11</strain>
    </source>
</reference>
<evidence type="ECO:0000256" key="6">
    <source>
        <dbReference type="ARBA" id="ARBA00022989"/>
    </source>
</evidence>
<evidence type="ECO:0000256" key="2">
    <source>
        <dbReference type="ARBA" id="ARBA00022448"/>
    </source>
</evidence>
<dbReference type="GO" id="GO:0042910">
    <property type="term" value="F:xenobiotic transmembrane transporter activity"/>
    <property type="evidence" value="ECO:0007669"/>
    <property type="project" value="TreeGrafter"/>
</dbReference>
<evidence type="ECO:0000313" key="10">
    <source>
        <dbReference type="Proteomes" id="UP000035760"/>
    </source>
</evidence>
<organism evidence="9 10">
    <name type="scientific">Candidatus Competibacter denitrificans Run_A_D11</name>
    <dbReference type="NCBI Taxonomy" id="1400863"/>
    <lineage>
        <taxon>Bacteria</taxon>
        <taxon>Pseudomonadati</taxon>
        <taxon>Pseudomonadota</taxon>
        <taxon>Gammaproteobacteria</taxon>
        <taxon>Candidatus Competibacteraceae</taxon>
        <taxon>Candidatus Competibacter</taxon>
    </lineage>
</organism>
<protein>
    <submittedName>
        <fullName evidence="9">Multidrug transport protein (RND family)</fullName>
    </submittedName>
</protein>
<dbReference type="Gene3D" id="3.30.70.1430">
    <property type="entry name" value="Multidrug efflux transporter AcrB pore domain"/>
    <property type="match status" value="2"/>
</dbReference>
<feature type="transmembrane region" description="Helical" evidence="8">
    <location>
        <begin position="987"/>
        <end position="1012"/>
    </location>
</feature>
<feature type="transmembrane region" description="Helical" evidence="8">
    <location>
        <begin position="883"/>
        <end position="903"/>
    </location>
</feature>
<name>W6M0S6_9GAMM</name>
<dbReference type="Gene3D" id="3.30.70.1320">
    <property type="entry name" value="Multidrug efflux transporter AcrB pore domain like"/>
    <property type="match status" value="1"/>
</dbReference>
<comment type="subcellular location">
    <subcellularLocation>
        <location evidence="1">Cell inner membrane</location>
        <topology evidence="1">Multi-pass membrane protein</topology>
    </subcellularLocation>
</comment>
<keyword evidence="7 8" id="KW-0472">Membrane</keyword>
<dbReference type="PANTHER" id="PTHR32063">
    <property type="match status" value="1"/>
</dbReference>
<feature type="transmembrane region" description="Helical" evidence="8">
    <location>
        <begin position="387"/>
        <end position="411"/>
    </location>
</feature>
<evidence type="ECO:0000256" key="1">
    <source>
        <dbReference type="ARBA" id="ARBA00004429"/>
    </source>
</evidence>
<feature type="transmembrane region" description="Helical" evidence="8">
    <location>
        <begin position="909"/>
        <end position="930"/>
    </location>
</feature>
<comment type="caution">
    <text evidence="9">The sequence shown here is derived from an EMBL/GenBank/DDBJ whole genome shotgun (WGS) entry which is preliminary data.</text>
</comment>
<dbReference type="SUPFAM" id="SSF82693">
    <property type="entry name" value="Multidrug efflux transporter AcrB pore domain, PN1, PN2, PC1 and PC2 subdomains"/>
    <property type="match status" value="4"/>
</dbReference>
<dbReference type="FunFam" id="1.20.1640.10:FF:000001">
    <property type="entry name" value="Efflux pump membrane transporter"/>
    <property type="match status" value="1"/>
</dbReference>
<keyword evidence="2" id="KW-0813">Transport</keyword>
<evidence type="ECO:0000313" key="9">
    <source>
        <dbReference type="EMBL" id="CDI00997.1"/>
    </source>
</evidence>
<feature type="transmembrane region" description="Helical" evidence="8">
    <location>
        <begin position="959"/>
        <end position="981"/>
    </location>
</feature>
<keyword evidence="5 8" id="KW-0812">Transmembrane</keyword>
<dbReference type="Pfam" id="PF00873">
    <property type="entry name" value="ACR_tran"/>
    <property type="match status" value="1"/>
</dbReference>
<keyword evidence="3" id="KW-1003">Cell membrane</keyword>
<feature type="transmembrane region" description="Helical" evidence="8">
    <location>
        <begin position="530"/>
        <end position="548"/>
    </location>
</feature>
<evidence type="ECO:0000256" key="8">
    <source>
        <dbReference type="SAM" id="Phobius"/>
    </source>
</evidence>
<dbReference type="Proteomes" id="UP000035760">
    <property type="component" value="Unassembled WGS sequence"/>
</dbReference>
<feature type="transmembrane region" description="Helical" evidence="8">
    <location>
        <begin position="431"/>
        <end position="451"/>
    </location>
</feature>
<evidence type="ECO:0000256" key="3">
    <source>
        <dbReference type="ARBA" id="ARBA00022475"/>
    </source>
</evidence>
<proteinExistence type="predicted"/>
<dbReference type="NCBIfam" id="NF033617">
    <property type="entry name" value="RND_permease_2"/>
    <property type="match status" value="1"/>
</dbReference>
<gene>
    <name evidence="9" type="primary">mdtB</name>
    <name evidence="9" type="ORF">BN873_100009</name>
</gene>
<dbReference type="AlphaFoldDB" id="W6M0S6"/>
<dbReference type="Gene3D" id="3.30.70.1440">
    <property type="entry name" value="Multidrug efflux transporter AcrB pore domain"/>
    <property type="match status" value="1"/>
</dbReference>
<dbReference type="SUPFAM" id="SSF82866">
    <property type="entry name" value="Multidrug efflux transporter AcrB transmembrane domain"/>
    <property type="match status" value="2"/>
</dbReference>
<dbReference type="SUPFAM" id="SSF82714">
    <property type="entry name" value="Multidrug efflux transporter AcrB TolC docking domain, DN and DC subdomains"/>
    <property type="match status" value="2"/>
</dbReference>
<reference evidence="9" key="2">
    <citation type="submission" date="2014-03" db="EMBL/GenBank/DDBJ databases">
        <title>Candidatus Competibacter-lineage genomes retrieved from metagenomes reveal functional metabolic diversity.</title>
        <authorList>
            <person name="McIlroy S.J."/>
            <person name="Albertsen M."/>
            <person name="Andresen E.K."/>
            <person name="Saunders A.M."/>
            <person name="Kristiansen R."/>
            <person name="Stokholm-Bjerregaard M."/>
            <person name="Nielsen K.L."/>
            <person name="Nielsen P.H."/>
        </authorList>
    </citation>
    <scope>NUCLEOTIDE SEQUENCE</scope>
    <source>
        <strain evidence="9">Run_A_D11</strain>
    </source>
</reference>
<keyword evidence="6 8" id="KW-1133">Transmembrane helix</keyword>
<dbReference type="PRINTS" id="PR00702">
    <property type="entry name" value="ACRIFLAVINRP"/>
</dbReference>